<accession>A0A8S5SDH5</accession>
<sequence length="101" mass="11711">MTWMKKQQFKELMKEFPNGGILFLDGDHADGNSVLVTDGDFGATCLVPTVDGEVFDFDWNIEEYSDDDDFYVLDYADILQIIQTLTKGLRIQLHPWWETKD</sequence>
<proteinExistence type="predicted"/>
<name>A0A8S5SDH5_9CAUD</name>
<dbReference type="EMBL" id="BK032577">
    <property type="protein sequence ID" value="DAF48992.1"/>
    <property type="molecule type" value="Genomic_DNA"/>
</dbReference>
<reference evidence="1" key="1">
    <citation type="journal article" date="2021" name="Proc. Natl. Acad. Sci. U.S.A.">
        <title>A Catalog of Tens of Thousands of Viruses from Human Metagenomes Reveals Hidden Associations with Chronic Diseases.</title>
        <authorList>
            <person name="Tisza M.J."/>
            <person name="Buck C.B."/>
        </authorList>
    </citation>
    <scope>NUCLEOTIDE SEQUENCE</scope>
    <source>
        <strain evidence="1">Ctnpt50</strain>
    </source>
</reference>
<organism evidence="1">
    <name type="scientific">Siphoviridae sp. ctnpt50</name>
    <dbReference type="NCBI Taxonomy" id="2827941"/>
    <lineage>
        <taxon>Viruses</taxon>
        <taxon>Duplodnaviria</taxon>
        <taxon>Heunggongvirae</taxon>
        <taxon>Uroviricota</taxon>
        <taxon>Caudoviricetes</taxon>
    </lineage>
</organism>
<evidence type="ECO:0000313" key="1">
    <source>
        <dbReference type="EMBL" id="DAF48992.1"/>
    </source>
</evidence>
<protein>
    <submittedName>
        <fullName evidence="1">Uncharacterized protein</fullName>
    </submittedName>
</protein>